<evidence type="ECO:0000313" key="2">
    <source>
        <dbReference type="EMBL" id="EED13498.1"/>
    </source>
</evidence>
<dbReference type="OrthoDB" id="10579203at2759"/>
<dbReference type="PhylomeDB" id="B8MLY6"/>
<dbReference type="Proteomes" id="UP000001745">
    <property type="component" value="Unassembled WGS sequence"/>
</dbReference>
<accession>B8MLY6</accession>
<sequence length="114" mass="13238">MIQHDRMFRALYQTLPAVDMIPNTDNRKSRIHQRNNVVLQSTMSFLEINSGELNSDAREDLLSQFTNYNGKRNRRWHPDNDLIHEEATETQPNEGPFVDLVESISSRSSPDPLK</sequence>
<protein>
    <submittedName>
        <fullName evidence="2">Uncharacterized protein</fullName>
    </submittedName>
</protein>
<feature type="region of interest" description="Disordered" evidence="1">
    <location>
        <begin position="82"/>
        <end position="114"/>
    </location>
</feature>
<proteinExistence type="predicted"/>
<dbReference type="VEuPathDB" id="FungiDB:TSTA_097540"/>
<dbReference type="EMBL" id="EQ962658">
    <property type="protein sequence ID" value="EED13498.1"/>
    <property type="molecule type" value="Genomic_DNA"/>
</dbReference>
<gene>
    <name evidence="2" type="ORF">TSTA_097540</name>
</gene>
<organism evidence="2 3">
    <name type="scientific">Talaromyces stipitatus (strain ATCC 10500 / CBS 375.48 / QM 6759 / NRRL 1006)</name>
    <name type="common">Penicillium stipitatum</name>
    <dbReference type="NCBI Taxonomy" id="441959"/>
    <lineage>
        <taxon>Eukaryota</taxon>
        <taxon>Fungi</taxon>
        <taxon>Dikarya</taxon>
        <taxon>Ascomycota</taxon>
        <taxon>Pezizomycotina</taxon>
        <taxon>Eurotiomycetes</taxon>
        <taxon>Eurotiomycetidae</taxon>
        <taxon>Eurotiales</taxon>
        <taxon>Trichocomaceae</taxon>
        <taxon>Talaromyces</taxon>
        <taxon>Talaromyces sect. Talaromyces</taxon>
    </lineage>
</organism>
<evidence type="ECO:0000313" key="3">
    <source>
        <dbReference type="Proteomes" id="UP000001745"/>
    </source>
</evidence>
<reference evidence="3" key="1">
    <citation type="journal article" date="2015" name="Genome Announc.">
        <title>Genome sequence of the AIDS-associated pathogen Penicillium marneffei (ATCC18224) and its near taxonomic relative Talaromyces stipitatus (ATCC10500).</title>
        <authorList>
            <person name="Nierman W.C."/>
            <person name="Fedorova-Abrams N.D."/>
            <person name="Andrianopoulos A."/>
        </authorList>
    </citation>
    <scope>NUCLEOTIDE SEQUENCE [LARGE SCALE GENOMIC DNA]</scope>
    <source>
        <strain evidence="3">ATCC 10500 / CBS 375.48 / QM 6759 / NRRL 1006</strain>
    </source>
</reference>
<dbReference type="GeneID" id="8108393"/>
<feature type="compositionally biased region" description="Polar residues" evidence="1">
    <location>
        <begin position="103"/>
        <end position="114"/>
    </location>
</feature>
<evidence type="ECO:0000256" key="1">
    <source>
        <dbReference type="SAM" id="MobiDB-lite"/>
    </source>
</evidence>
<dbReference type="AlphaFoldDB" id="B8MLY6"/>
<keyword evidence="3" id="KW-1185">Reference proteome</keyword>
<name>B8MLY6_TALSN</name>
<dbReference type="InParanoid" id="B8MLY6"/>
<dbReference type="RefSeq" id="XP_002485736.1">
    <property type="nucleotide sequence ID" value="XM_002485691.1"/>
</dbReference>
<dbReference type="HOGENOM" id="CLU_2122723_0_0_1"/>